<evidence type="ECO:0000259" key="5">
    <source>
        <dbReference type="SMART" id="SM01359"/>
    </source>
</evidence>
<feature type="chain" id="PRO_5045707179" description="Alpha-macroglobulin" evidence="4">
    <location>
        <begin position="24"/>
        <end position="1356"/>
    </location>
</feature>
<evidence type="ECO:0000256" key="4">
    <source>
        <dbReference type="SAM" id="SignalP"/>
    </source>
</evidence>
<dbReference type="GeneID" id="109397553"/>
<organism evidence="8 9">
    <name type="scientific">Aedes albopictus</name>
    <name type="common">Asian tiger mosquito</name>
    <name type="synonym">Stegomyia albopicta</name>
    <dbReference type="NCBI Taxonomy" id="7160"/>
    <lineage>
        <taxon>Eukaryota</taxon>
        <taxon>Metazoa</taxon>
        <taxon>Ecdysozoa</taxon>
        <taxon>Arthropoda</taxon>
        <taxon>Hexapoda</taxon>
        <taxon>Insecta</taxon>
        <taxon>Pterygota</taxon>
        <taxon>Neoptera</taxon>
        <taxon>Endopterygota</taxon>
        <taxon>Diptera</taxon>
        <taxon>Nematocera</taxon>
        <taxon>Culicoidea</taxon>
        <taxon>Culicidae</taxon>
        <taxon>Culicinae</taxon>
        <taxon>Aedini</taxon>
        <taxon>Aedes</taxon>
        <taxon>Stegomyia</taxon>
    </lineage>
</organism>
<keyword evidence="1 4" id="KW-0732">Signal</keyword>
<evidence type="ECO:0000256" key="3">
    <source>
        <dbReference type="ARBA" id="ARBA00023157"/>
    </source>
</evidence>
<dbReference type="SMART" id="SM01359">
    <property type="entry name" value="A2M_N_2"/>
    <property type="match status" value="1"/>
</dbReference>
<dbReference type="EnsemblMetazoa" id="AALFPA23_019098.R28099">
    <property type="protein sequence ID" value="AALFPA23_019098.P28099"/>
    <property type="gene ID" value="AALFPA23_019098"/>
</dbReference>
<evidence type="ECO:0008006" key="10">
    <source>
        <dbReference type="Google" id="ProtNLM"/>
    </source>
</evidence>
<dbReference type="Gene3D" id="1.50.10.20">
    <property type="match status" value="1"/>
</dbReference>
<dbReference type="Pfam" id="PF21412">
    <property type="entry name" value="TEP1_CUB2"/>
    <property type="match status" value="1"/>
</dbReference>
<dbReference type="InterPro" id="IPR050473">
    <property type="entry name" value="A2M/Complement_sys"/>
</dbReference>
<feature type="domain" description="Alpha-macroglobulin receptor-binding" evidence="7">
    <location>
        <begin position="1261"/>
        <end position="1351"/>
    </location>
</feature>
<dbReference type="Pfam" id="PF07703">
    <property type="entry name" value="A2M_BRD"/>
    <property type="match status" value="1"/>
</dbReference>
<name>A0ABM1ZJJ9_AEDAL</name>
<dbReference type="Proteomes" id="UP000069940">
    <property type="component" value="Unassembled WGS sequence"/>
</dbReference>
<dbReference type="PROSITE" id="PS00477">
    <property type="entry name" value="ALPHA_2_MACROGLOBULIN"/>
    <property type="match status" value="1"/>
</dbReference>
<dbReference type="SMART" id="SM01419">
    <property type="entry name" value="Thiol-ester_cl"/>
    <property type="match status" value="1"/>
</dbReference>
<dbReference type="InterPro" id="IPR047565">
    <property type="entry name" value="Alpha-macroglob_thiol-ester_cl"/>
</dbReference>
<dbReference type="Gene3D" id="2.60.40.10">
    <property type="entry name" value="Immunoglobulins"/>
    <property type="match status" value="1"/>
</dbReference>
<proteinExistence type="predicted"/>
<evidence type="ECO:0000259" key="7">
    <source>
        <dbReference type="SMART" id="SM01361"/>
    </source>
</evidence>
<dbReference type="SMART" id="SM01361">
    <property type="entry name" value="A2M_recep"/>
    <property type="match status" value="1"/>
</dbReference>
<feature type="signal peptide" evidence="4">
    <location>
        <begin position="1"/>
        <end position="23"/>
    </location>
</feature>
<dbReference type="Pfam" id="PF17791">
    <property type="entry name" value="MG3"/>
    <property type="match status" value="1"/>
</dbReference>
<dbReference type="PANTHER" id="PTHR11412:SF136">
    <property type="entry name" value="CD109 ANTIGEN"/>
    <property type="match status" value="1"/>
</dbReference>
<accession>A0ABM1ZJJ9</accession>
<evidence type="ECO:0000313" key="8">
    <source>
        <dbReference type="EnsemblMetazoa" id="AALFPA23_019098.P28099"/>
    </source>
</evidence>
<dbReference type="Gene3D" id="2.20.130.20">
    <property type="match status" value="1"/>
</dbReference>
<dbReference type="Gene3D" id="2.60.40.690">
    <property type="entry name" value="Alpha-macroglobulin, receptor-binding domain"/>
    <property type="match status" value="1"/>
</dbReference>
<dbReference type="InterPro" id="IPR011625">
    <property type="entry name" value="A2M_N_BRD"/>
</dbReference>
<feature type="domain" description="Alpha-2-macroglobulin bait region" evidence="5">
    <location>
        <begin position="434"/>
        <end position="572"/>
    </location>
</feature>
<dbReference type="Gene3D" id="2.60.40.1930">
    <property type="match status" value="2"/>
</dbReference>
<keyword evidence="3" id="KW-1015">Disulfide bond</keyword>
<dbReference type="SUPFAM" id="SSF48239">
    <property type="entry name" value="Terpenoid cyclases/Protein prenyltransferases"/>
    <property type="match status" value="1"/>
</dbReference>
<dbReference type="InterPro" id="IPR011626">
    <property type="entry name" value="Alpha-macroglobulin_TED"/>
</dbReference>
<dbReference type="Pfam" id="PF07678">
    <property type="entry name" value="TED_complement"/>
    <property type="match status" value="1"/>
</dbReference>
<keyword evidence="9" id="KW-1185">Reference proteome</keyword>
<dbReference type="Gene3D" id="2.60.40.1940">
    <property type="match status" value="1"/>
</dbReference>
<dbReference type="PANTHER" id="PTHR11412">
    <property type="entry name" value="MACROGLOBULIN / COMPLEMENT"/>
    <property type="match status" value="1"/>
</dbReference>
<dbReference type="Pfam" id="PF07677">
    <property type="entry name" value="A2M_recep"/>
    <property type="match status" value="1"/>
</dbReference>
<dbReference type="InterPro" id="IPR009048">
    <property type="entry name" value="A-macroglobulin_rcpt-bd"/>
</dbReference>
<dbReference type="Pfam" id="PF00207">
    <property type="entry name" value="A2M"/>
    <property type="match status" value="1"/>
</dbReference>
<evidence type="ECO:0000256" key="2">
    <source>
        <dbReference type="ARBA" id="ARBA00022966"/>
    </source>
</evidence>
<dbReference type="InterPro" id="IPR036595">
    <property type="entry name" value="A-macroglobulin_rcpt-bd_sf"/>
</dbReference>
<evidence type="ECO:0000256" key="1">
    <source>
        <dbReference type="ARBA" id="ARBA00022729"/>
    </source>
</evidence>
<dbReference type="SUPFAM" id="SSF49410">
    <property type="entry name" value="Alpha-macroglobulin receptor domain"/>
    <property type="match status" value="1"/>
</dbReference>
<dbReference type="InterPro" id="IPR001599">
    <property type="entry name" value="Macroglobln_a2"/>
</dbReference>
<dbReference type="InterPro" id="IPR019742">
    <property type="entry name" value="MacrogloblnA2_CS"/>
</dbReference>
<reference evidence="8" key="2">
    <citation type="submission" date="2025-05" db="UniProtKB">
        <authorList>
            <consortium name="EnsemblMetazoa"/>
        </authorList>
    </citation>
    <scope>IDENTIFICATION</scope>
    <source>
        <strain evidence="8">Foshan</strain>
    </source>
</reference>
<sequence length="1356" mass="153562">MCSLVTATLCFLVLLSSTAYSNGAGYYVMLVPTVIYEHSSVSIGVSTVGYEKDEQFQVKLQKNDDNRIYDVATTDIRQRNAAKRVDMIVPALENIPYQFTIHGPGKIVESIKVATSEHPLILLIQTDKPLYKPGDTVKFRVLVVDHLTRPIKNLEKINVQLKDSNNNLIRKWSEVKLHQGVFQSHIDLANFIPLGEWTLKVKLKDVQETKTFNVDEYVLPLHEINIGTSKRVLMRDETLELIIDAKYTFGKPIRGVISLAFDGVHHPDEYEINGRSIVSIPMKDVVDVNGINHDVYRLEVDVNITESVSEQVYTAREAIQIHERSHKIWLNKSAEYLLNEESVYFWIMVTDPDGVPLTNPGPMNISVLTVPLNWHDNYYQYFERKPDDEGVIELRVRSTRSTDRIELEVTYEGEQHKFKVLRENHPDDIQPAFFKASLLVRKPILNRLVDILVQSSFRLEEVMCYVISQGQILSSGNVTVQKDPKKIKRTANFSFLATFPMVPEASVLVFTIHEGMLWTDVIRFKVRDLNNQVDVEISSNRTEPRSRIGLKVKTKLGSVVGLLAVDRSLLQLGTGNDITQQLVLEKLGNQRIDETIDLETLKFEILTNAQRQVRSSFEALQTEVGISPRIGDFDEKFMLSAMRRGSPNIVRVRKNFPETWLWTDMAQVDDDGNLKLEYIVPDTITGWSISAIAINAAHGLGVIKSPVSLAVLKSFFITVNLPYSVVKTETATVEVFVHNYLDQYQYVTVRVQNEFENFQFVDENGAVKSTLEDSKMVTVAKNSVQKVTFMLKPTQTGNPIITVLAGSDTVTDAVQRNLRVTPGGLQYFDNMPEYIEVDNSLVSYKPFHLAIPRTATNGSVSITLSVEGFLLGAALSNLDQIIRLPSGCGEQNLLNLVPSVIALEYMASTDILTDAVKAKAIGYLEKGYQNQLNYMLQDGSFSVFGEFDGRGSVFLTALVAKIFNFAKKHVFVENSVIVKAFNWLKKKQSADGRFTESGRLFYKALQSDLQDGITLTAYVLIAFLEHEEHAKKFSDVVKKGTEYIAKQKDVNGSPYQLALVAYVFQLAGHPKSKYFFDKLMAMSKSNDDSSLRWWDNGSTSIETTAYALLTYMSNGSYVDAKPLMKWLVSQRYDKGGYDNTQNTFVGLQALAQYSRQMSVKKQNYDVLVSYDNVSHRLHMDSKSTINGGHKLAIPPHVRNIDVKVEGTGGGVLQIAYQYNKVAYDNKPRFKIEKTLKKAANDRIVRMHICAGYEPERLIEVTNMVLMEVLFPSGYVVANNLIQHLRENKEVRKAETENSDTRLILYFDPLQKDKNVCVDVEASRRAIVLNQAPGWIKLYDYYDPTREAIEYFDFIED</sequence>
<evidence type="ECO:0000259" key="6">
    <source>
        <dbReference type="SMART" id="SM01360"/>
    </source>
</evidence>
<dbReference type="InterPro" id="IPR013783">
    <property type="entry name" value="Ig-like_fold"/>
</dbReference>
<dbReference type="InterPro" id="IPR008930">
    <property type="entry name" value="Terpenoid_cyclase/PrenylTrfase"/>
</dbReference>
<protein>
    <recommendedName>
        <fullName evidence="10">Alpha-macroglobulin</fullName>
    </recommendedName>
</protein>
<dbReference type="Gene3D" id="2.60.120.1540">
    <property type="match status" value="1"/>
</dbReference>
<dbReference type="InterPro" id="IPR041555">
    <property type="entry name" value="MG3"/>
</dbReference>
<dbReference type="SMART" id="SM01360">
    <property type="entry name" value="A2M"/>
    <property type="match status" value="1"/>
</dbReference>
<feature type="domain" description="Alpha-2-macroglobulin" evidence="6">
    <location>
        <begin position="659"/>
        <end position="751"/>
    </location>
</feature>
<evidence type="ECO:0000313" key="9">
    <source>
        <dbReference type="Proteomes" id="UP000069940"/>
    </source>
</evidence>
<keyword evidence="2" id="KW-0882">Thioester bond</keyword>
<dbReference type="Pfam" id="PF01835">
    <property type="entry name" value="MG2"/>
    <property type="match status" value="1"/>
</dbReference>
<dbReference type="RefSeq" id="XP_029714636.2">
    <property type="nucleotide sequence ID" value="XM_029858776.2"/>
</dbReference>
<dbReference type="InterPro" id="IPR002890">
    <property type="entry name" value="MG2"/>
</dbReference>
<dbReference type="Gene3D" id="6.20.50.160">
    <property type="match status" value="1"/>
</dbReference>
<reference evidence="9" key="1">
    <citation type="journal article" date="2015" name="Proc. Natl. Acad. Sci. U.S.A.">
        <title>Genome sequence of the Asian Tiger mosquito, Aedes albopictus, reveals insights into its biology, genetics, and evolution.</title>
        <authorList>
            <person name="Chen X.G."/>
            <person name="Jiang X."/>
            <person name="Gu J."/>
            <person name="Xu M."/>
            <person name="Wu Y."/>
            <person name="Deng Y."/>
            <person name="Zhang C."/>
            <person name="Bonizzoni M."/>
            <person name="Dermauw W."/>
            <person name="Vontas J."/>
            <person name="Armbruster P."/>
            <person name="Huang X."/>
            <person name="Yang Y."/>
            <person name="Zhang H."/>
            <person name="He W."/>
            <person name="Peng H."/>
            <person name="Liu Y."/>
            <person name="Wu K."/>
            <person name="Chen J."/>
            <person name="Lirakis M."/>
            <person name="Topalis P."/>
            <person name="Van Leeuwen T."/>
            <person name="Hall A.B."/>
            <person name="Jiang X."/>
            <person name="Thorpe C."/>
            <person name="Mueller R.L."/>
            <person name="Sun C."/>
            <person name="Waterhouse R.M."/>
            <person name="Yan G."/>
            <person name="Tu Z.J."/>
            <person name="Fang X."/>
            <person name="James A.A."/>
        </authorList>
    </citation>
    <scope>NUCLEOTIDE SEQUENCE [LARGE SCALE GENOMIC DNA]</scope>
    <source>
        <strain evidence="9">Foshan</strain>
    </source>
</reference>
<dbReference type="InterPro" id="IPR049135">
    <property type="entry name" value="TEP1_CUB2"/>
</dbReference>